<keyword evidence="1" id="KW-0732">Signal</keyword>
<evidence type="ECO:0000313" key="3">
    <source>
        <dbReference type="Proteomes" id="UP000514509"/>
    </source>
</evidence>
<dbReference type="EMBL" id="CP055153">
    <property type="protein sequence ID" value="QMU29196.1"/>
    <property type="molecule type" value="Genomic_DNA"/>
</dbReference>
<feature type="signal peptide" evidence="1">
    <location>
        <begin position="1"/>
        <end position="20"/>
    </location>
</feature>
<accession>A0A7L7L8P0</accession>
<evidence type="ECO:0000256" key="1">
    <source>
        <dbReference type="SAM" id="SignalP"/>
    </source>
</evidence>
<gene>
    <name evidence="2" type="ORF">HUW48_14630</name>
</gene>
<reference evidence="2 3" key="2">
    <citation type="submission" date="2020-08" db="EMBL/GenBank/DDBJ databases">
        <title>Adhaeribacter dokdonensis sp. nov., isolated from the rhizosphere of Elymus tsukushiensis, a plant native to the Dokdo Islands, Republic of Korea.</title>
        <authorList>
            <person name="Ghim S.Y."/>
        </authorList>
    </citation>
    <scope>NUCLEOTIDE SEQUENCE [LARGE SCALE GENOMIC DNA]</scope>
    <source>
        <strain evidence="2 3">KUDC8001</strain>
    </source>
</reference>
<dbReference type="Proteomes" id="UP000514509">
    <property type="component" value="Chromosome"/>
</dbReference>
<protein>
    <recommendedName>
        <fullName evidence="4">Porin</fullName>
    </recommendedName>
</protein>
<name>A0A7L7L8P0_9BACT</name>
<sequence>MKKLLFSLFGATFIAGTLQAQTDSTQQATVTKSVTSIRNSTSEDKPLKFNLNESGTHYFQATFLNQVWFRYNESNPGTTVQGEPAARTFDIGLRRTRMQLFGQISDRAFLYFQFGQNNFNFNSQIAGNRKIAAFFHDAMGEYHLTNGNQLKVGGGLTIANGLSRFSQPSISTLLALDAPVFAQATVDQTDEFARKLSLFVRGQIGKFDYRAVISDPFPIYTNGSTPVAGPNATFSGRSHHKQYQGYLAYNFWETEGHNTPYMTGTYLGKKKVLNLAAGIMSQKNALWTKEVNGSTKLHNMLLWSAEAFMDTPLNTDAGTALTAYLGYYNYDFGPNYIRTVAQMNPADAISINPNVSLVSGGGNGFPMMGTGNIMYGQLGYLLNKNLLGEGRGQLQPYATFYRANFDLLNDPVNVYDLGINYLITGHKVKLSFDYQNRPYFNTNNQVNGRRGSYITQLQLSI</sequence>
<dbReference type="RefSeq" id="WP_182411655.1">
    <property type="nucleotide sequence ID" value="NZ_CP055153.1"/>
</dbReference>
<keyword evidence="3" id="KW-1185">Reference proteome</keyword>
<proteinExistence type="predicted"/>
<reference evidence="2 3" key="1">
    <citation type="submission" date="2020-06" db="EMBL/GenBank/DDBJ databases">
        <authorList>
            <person name="Hwang Y.J."/>
        </authorList>
    </citation>
    <scope>NUCLEOTIDE SEQUENCE [LARGE SCALE GENOMIC DNA]</scope>
    <source>
        <strain evidence="2 3">KUDC8001</strain>
    </source>
</reference>
<evidence type="ECO:0000313" key="2">
    <source>
        <dbReference type="EMBL" id="QMU29196.1"/>
    </source>
</evidence>
<feature type="chain" id="PRO_5029603569" description="Porin" evidence="1">
    <location>
        <begin position="21"/>
        <end position="461"/>
    </location>
</feature>
<dbReference type="KEGG" id="add:HUW48_14630"/>
<evidence type="ECO:0008006" key="4">
    <source>
        <dbReference type="Google" id="ProtNLM"/>
    </source>
</evidence>
<organism evidence="2 3">
    <name type="scientific">Adhaeribacter radiodurans</name>
    <dbReference type="NCBI Taxonomy" id="2745197"/>
    <lineage>
        <taxon>Bacteria</taxon>
        <taxon>Pseudomonadati</taxon>
        <taxon>Bacteroidota</taxon>
        <taxon>Cytophagia</taxon>
        <taxon>Cytophagales</taxon>
        <taxon>Hymenobacteraceae</taxon>
        <taxon>Adhaeribacter</taxon>
    </lineage>
</organism>
<dbReference type="AlphaFoldDB" id="A0A7L7L8P0"/>